<evidence type="ECO:0000313" key="1">
    <source>
        <dbReference type="EMBL" id="QHS83185.1"/>
    </source>
</evidence>
<proteinExistence type="predicted"/>
<dbReference type="EMBL" id="MN738750">
    <property type="protein sequence ID" value="QHS83185.1"/>
    <property type="molecule type" value="Genomic_DNA"/>
</dbReference>
<organism evidence="1">
    <name type="scientific">viral metagenome</name>
    <dbReference type="NCBI Taxonomy" id="1070528"/>
    <lineage>
        <taxon>unclassified sequences</taxon>
        <taxon>metagenomes</taxon>
        <taxon>organismal metagenomes</taxon>
    </lineage>
</organism>
<accession>A0A6C0AVC2</accession>
<name>A0A6C0AVC2_9ZZZZ</name>
<dbReference type="AlphaFoldDB" id="A0A6C0AVC2"/>
<sequence length="102" mass="11679">MNFFYHTIFYMNFKKALNSDTGKILISILLGLGLASLFREACQGDKCINFEGPILEDVEEKVFKQGDKCYTYKSHRVDCNDEKKAVPFSAESSFEQFTPIAF</sequence>
<protein>
    <submittedName>
        <fullName evidence="1">Uncharacterized protein</fullName>
    </submittedName>
</protein>
<reference evidence="1" key="1">
    <citation type="journal article" date="2020" name="Nature">
        <title>Giant virus diversity and host interactions through global metagenomics.</title>
        <authorList>
            <person name="Schulz F."/>
            <person name="Roux S."/>
            <person name="Paez-Espino D."/>
            <person name="Jungbluth S."/>
            <person name="Walsh D.A."/>
            <person name="Denef V.J."/>
            <person name="McMahon K.D."/>
            <person name="Konstantinidis K.T."/>
            <person name="Eloe-Fadrosh E.A."/>
            <person name="Kyrpides N.C."/>
            <person name="Woyke T."/>
        </authorList>
    </citation>
    <scope>NUCLEOTIDE SEQUENCE</scope>
    <source>
        <strain evidence="1">GVMAG-S-ERX555943-30</strain>
    </source>
</reference>